<keyword evidence="2" id="KW-0812">Transmembrane</keyword>
<feature type="transmembrane region" description="Helical" evidence="2">
    <location>
        <begin position="20"/>
        <end position="40"/>
    </location>
</feature>
<evidence type="ECO:0000313" key="3">
    <source>
        <dbReference type="EMBL" id="ASK66963.1"/>
    </source>
</evidence>
<feature type="compositionally biased region" description="Basic and acidic residues" evidence="1">
    <location>
        <begin position="91"/>
        <end position="104"/>
    </location>
</feature>
<reference evidence="4" key="1">
    <citation type="submission" date="2017-07" db="EMBL/GenBank/DDBJ databases">
        <title>Brachybacterium sp. VR2415.</title>
        <authorList>
            <person name="Tak E.J."/>
            <person name="Bae J.-W."/>
        </authorList>
    </citation>
    <scope>NUCLEOTIDE SEQUENCE [LARGE SCALE GENOMIC DNA]</scope>
    <source>
        <strain evidence="4">VR2415</strain>
    </source>
</reference>
<evidence type="ECO:0000256" key="2">
    <source>
        <dbReference type="SAM" id="Phobius"/>
    </source>
</evidence>
<dbReference type="Proteomes" id="UP000198398">
    <property type="component" value="Chromosome"/>
</dbReference>
<evidence type="ECO:0000256" key="1">
    <source>
        <dbReference type="SAM" id="MobiDB-lite"/>
    </source>
</evidence>
<evidence type="ECO:0000313" key="4">
    <source>
        <dbReference type="Proteomes" id="UP000198398"/>
    </source>
</evidence>
<dbReference type="AlphaFoldDB" id="A0A220UGW6"/>
<feature type="transmembrane region" description="Helical" evidence="2">
    <location>
        <begin position="46"/>
        <end position="65"/>
    </location>
</feature>
<dbReference type="NCBIfam" id="NF041681">
    <property type="entry name" value="HGxxPAAW"/>
    <property type="match status" value="1"/>
</dbReference>
<dbReference type="InterPro" id="IPR046550">
    <property type="entry name" value="DUF6704"/>
</dbReference>
<dbReference type="RefSeq" id="WP_089066199.1">
    <property type="nucleotide sequence ID" value="NZ_CP022316.1"/>
</dbReference>
<organism evidence="3 4">
    <name type="scientific">Brachybacterium avium</name>
    <dbReference type="NCBI Taxonomy" id="2017485"/>
    <lineage>
        <taxon>Bacteria</taxon>
        <taxon>Bacillati</taxon>
        <taxon>Actinomycetota</taxon>
        <taxon>Actinomycetes</taxon>
        <taxon>Micrococcales</taxon>
        <taxon>Dermabacteraceae</taxon>
        <taxon>Brachybacterium</taxon>
    </lineage>
</organism>
<keyword evidence="4" id="KW-1185">Reference proteome</keyword>
<dbReference type="Pfam" id="PF20447">
    <property type="entry name" value="DUF6704"/>
    <property type="match status" value="1"/>
</dbReference>
<keyword evidence="2" id="KW-0472">Membrane</keyword>
<name>A0A220UGW6_9MICO</name>
<feature type="region of interest" description="Disordered" evidence="1">
    <location>
        <begin position="76"/>
        <end position="104"/>
    </location>
</feature>
<dbReference type="EMBL" id="CP022316">
    <property type="protein sequence ID" value="ASK66963.1"/>
    <property type="molecule type" value="Genomic_DNA"/>
</dbReference>
<dbReference type="OrthoDB" id="5149710at2"/>
<sequence length="104" mass="10587">MPKSYAVPPPPHHNEGKTVAAWTMNLGIVLGALAIGVGMVFAGLNILIWVGAAVVLVAVIIGLVLSRTGLGQPRHYGEAQAAATASGSSDRNARAAHPAEADAR</sequence>
<proteinExistence type="predicted"/>
<protein>
    <submittedName>
        <fullName evidence="3">Uncharacterized protein</fullName>
    </submittedName>
</protein>
<keyword evidence="2" id="KW-1133">Transmembrane helix</keyword>
<accession>A0A220UGW6</accession>
<gene>
    <name evidence="3" type="ORF">CFK39_15395</name>
</gene>
<dbReference type="KEGG" id="brv:CFK39_15395"/>